<dbReference type="PANTHER" id="PTHR10827:SF98">
    <property type="entry name" value="45 KDA CALCIUM-BINDING PROTEIN"/>
    <property type="match status" value="1"/>
</dbReference>
<keyword evidence="1" id="KW-0479">Metal-binding</keyword>
<sequence length="150" mass="16462">MKTLFFSALIAAAIVATASPAPAQTRPPADAGRALFQQADVNNDGRLSRVEFDAAREGRFARADADRDGRLTMSELRALRPDGAPAPQRRPSRDQIRKLRAIDRNNDRAVDLNEFRALNGERFAAADRNRDGFVTRDEIADLARAMTLGG</sequence>
<gene>
    <name evidence="5" type="ORF">GGR11_003268</name>
</gene>
<dbReference type="Pfam" id="PF13202">
    <property type="entry name" value="EF-hand_5"/>
    <property type="match status" value="3"/>
</dbReference>
<protein>
    <submittedName>
        <fullName evidence="5">Ca2+-binding EF-hand superfamily protein</fullName>
    </submittedName>
</protein>
<evidence type="ECO:0000256" key="2">
    <source>
        <dbReference type="ARBA" id="ARBA00022737"/>
    </source>
</evidence>
<feature type="chain" id="PRO_5031296131" evidence="3">
    <location>
        <begin position="24"/>
        <end position="150"/>
    </location>
</feature>
<dbReference type="RefSeq" id="WP_183198727.1">
    <property type="nucleotide sequence ID" value="NZ_JACIDA010000004.1"/>
</dbReference>
<comment type="caution">
    <text evidence="5">The sequence shown here is derived from an EMBL/GenBank/DDBJ whole genome shotgun (WGS) entry which is preliminary data.</text>
</comment>
<keyword evidence="3" id="KW-0732">Signal</keyword>
<dbReference type="InterPro" id="IPR011992">
    <property type="entry name" value="EF-hand-dom_pair"/>
</dbReference>
<dbReference type="SUPFAM" id="SSF47473">
    <property type="entry name" value="EF-hand"/>
    <property type="match status" value="1"/>
</dbReference>
<dbReference type="PROSITE" id="PS50222">
    <property type="entry name" value="EF_HAND_2"/>
    <property type="match status" value="1"/>
</dbReference>
<evidence type="ECO:0000313" key="5">
    <source>
        <dbReference type="EMBL" id="MBB3873702.1"/>
    </source>
</evidence>
<dbReference type="PROSITE" id="PS00018">
    <property type="entry name" value="EF_HAND_1"/>
    <property type="match status" value="3"/>
</dbReference>
<dbReference type="EMBL" id="JACIDA010000004">
    <property type="protein sequence ID" value="MBB3873702.1"/>
    <property type="molecule type" value="Genomic_DNA"/>
</dbReference>
<evidence type="ECO:0000313" key="6">
    <source>
        <dbReference type="Proteomes" id="UP000532936"/>
    </source>
</evidence>
<dbReference type="GO" id="GO:0005509">
    <property type="term" value="F:calcium ion binding"/>
    <property type="evidence" value="ECO:0007669"/>
    <property type="project" value="InterPro"/>
</dbReference>
<dbReference type="AlphaFoldDB" id="A0A7W6F1P4"/>
<dbReference type="InterPro" id="IPR018247">
    <property type="entry name" value="EF_Hand_1_Ca_BS"/>
</dbReference>
<evidence type="ECO:0000256" key="1">
    <source>
        <dbReference type="ARBA" id="ARBA00022723"/>
    </source>
</evidence>
<feature type="domain" description="EF-hand" evidence="4">
    <location>
        <begin position="121"/>
        <end position="149"/>
    </location>
</feature>
<dbReference type="InterPro" id="IPR002048">
    <property type="entry name" value="EF_hand_dom"/>
</dbReference>
<reference evidence="5 6" key="1">
    <citation type="submission" date="2020-08" db="EMBL/GenBank/DDBJ databases">
        <title>Genomic Encyclopedia of Type Strains, Phase IV (KMG-IV): sequencing the most valuable type-strain genomes for metagenomic binning, comparative biology and taxonomic classification.</title>
        <authorList>
            <person name="Goeker M."/>
        </authorList>
    </citation>
    <scope>NUCLEOTIDE SEQUENCE [LARGE SCALE GENOMIC DNA]</scope>
    <source>
        <strain evidence="5 6">DSM 14878</strain>
    </source>
</reference>
<evidence type="ECO:0000256" key="3">
    <source>
        <dbReference type="SAM" id="SignalP"/>
    </source>
</evidence>
<feature type="signal peptide" evidence="3">
    <location>
        <begin position="1"/>
        <end position="23"/>
    </location>
</feature>
<evidence type="ECO:0000259" key="4">
    <source>
        <dbReference type="PROSITE" id="PS50222"/>
    </source>
</evidence>
<name>A0A7W6F1P4_9CAUL</name>
<keyword evidence="2" id="KW-0677">Repeat</keyword>
<dbReference type="Proteomes" id="UP000532936">
    <property type="component" value="Unassembled WGS sequence"/>
</dbReference>
<proteinExistence type="predicted"/>
<accession>A0A7W6F1P4</accession>
<dbReference type="PANTHER" id="PTHR10827">
    <property type="entry name" value="RETICULOCALBIN"/>
    <property type="match status" value="1"/>
</dbReference>
<dbReference type="Gene3D" id="1.10.238.10">
    <property type="entry name" value="EF-hand"/>
    <property type="match status" value="2"/>
</dbReference>
<organism evidence="5 6">
    <name type="scientific">Brevundimonas mediterranea</name>
    <dbReference type="NCBI Taxonomy" id="74329"/>
    <lineage>
        <taxon>Bacteria</taxon>
        <taxon>Pseudomonadati</taxon>
        <taxon>Pseudomonadota</taxon>
        <taxon>Alphaproteobacteria</taxon>
        <taxon>Caulobacterales</taxon>
        <taxon>Caulobacteraceae</taxon>
        <taxon>Brevundimonas</taxon>
    </lineage>
</organism>